<feature type="active site" description="Proton donor" evidence="7">
    <location>
        <position position="178"/>
    </location>
</feature>
<gene>
    <name evidence="10" type="primary">UCHL3</name>
    <name evidence="10" type="ORF">DFQ27_007702</name>
</gene>
<dbReference type="Proteomes" id="UP000807716">
    <property type="component" value="Unassembled WGS sequence"/>
</dbReference>
<dbReference type="EC" id="3.4.19.12" evidence="8"/>
<comment type="catalytic activity">
    <reaction evidence="1 7 8">
        <text>Thiol-dependent hydrolysis of ester, thioester, amide, peptide and isopeptide bonds formed by the C-terminal Gly of ubiquitin (a 76-residue protein attached to proteins as an intracellular targeting signal).</text>
        <dbReference type="EC" id="3.4.19.12"/>
    </reaction>
</comment>
<organism evidence="10 11">
    <name type="scientific">Actinomortierella ambigua</name>
    <dbReference type="NCBI Taxonomy" id="1343610"/>
    <lineage>
        <taxon>Eukaryota</taxon>
        <taxon>Fungi</taxon>
        <taxon>Fungi incertae sedis</taxon>
        <taxon>Mucoromycota</taxon>
        <taxon>Mortierellomycotina</taxon>
        <taxon>Mortierellomycetes</taxon>
        <taxon>Mortierellales</taxon>
        <taxon>Mortierellaceae</taxon>
        <taxon>Actinomortierella</taxon>
    </lineage>
</organism>
<dbReference type="InterPro" id="IPR038765">
    <property type="entry name" value="Papain-like_cys_pep_sf"/>
</dbReference>
<sequence length="246" mass="27321">MTVPTPEKKIRWLALESNPSVLDKYVRDLGVKAPWRYVDVMGLDDELLAFIPQPVHAVILLFPINDAYQAYIKQERERIGQQGQVVSDKLVFYPQTIANACGTMGVLHSLANNWAHGGIVQLENGSVMHRFLEKTLPLSPADRVAALETDKDLARVHEGHASTGQTATPDLQAEVDLHFVCLVERDGHLYELDGNKPWPVNHGQTSPENFLKDAAAVAREFIARDPDNYNFSVIAATTAPDTGDDW</sequence>
<evidence type="ECO:0000256" key="2">
    <source>
        <dbReference type="ARBA" id="ARBA00009326"/>
    </source>
</evidence>
<feature type="site" description="Important for enzyme activity" evidence="7">
    <location>
        <position position="193"/>
    </location>
</feature>
<feature type="domain" description="UCH catalytic" evidence="9">
    <location>
        <begin position="11"/>
        <end position="238"/>
    </location>
</feature>
<dbReference type="PROSITE" id="PS52048">
    <property type="entry name" value="UCH_DOMAIN"/>
    <property type="match status" value="1"/>
</dbReference>
<dbReference type="InterPro" id="IPR057254">
    <property type="entry name" value="UCH_AS"/>
</dbReference>
<evidence type="ECO:0000256" key="6">
    <source>
        <dbReference type="ARBA" id="ARBA00022807"/>
    </source>
</evidence>
<comment type="caution">
    <text evidence="10">The sequence shown here is derived from an EMBL/GenBank/DDBJ whole genome shotgun (WGS) entry which is preliminary data.</text>
</comment>
<protein>
    <recommendedName>
        <fullName evidence="8">Ubiquitin carboxyl-terminal hydrolase</fullName>
        <ecNumber evidence="8">3.4.19.12</ecNumber>
    </recommendedName>
</protein>
<accession>A0A9P6PVP0</accession>
<dbReference type="GO" id="GO:0006511">
    <property type="term" value="P:ubiquitin-dependent protein catabolic process"/>
    <property type="evidence" value="ECO:0007669"/>
    <property type="project" value="UniProtKB-UniRule"/>
</dbReference>
<dbReference type="PROSITE" id="PS00140">
    <property type="entry name" value="UCH_1"/>
    <property type="match status" value="1"/>
</dbReference>
<dbReference type="PANTHER" id="PTHR10589:SF17">
    <property type="entry name" value="UBIQUITIN CARBOXYL-TERMINAL HYDROLASE"/>
    <property type="match status" value="1"/>
</dbReference>
<evidence type="ECO:0000313" key="11">
    <source>
        <dbReference type="Proteomes" id="UP000807716"/>
    </source>
</evidence>
<keyword evidence="3 7" id="KW-0645">Protease</keyword>
<dbReference type="CDD" id="cd09616">
    <property type="entry name" value="Peptidase_C12_UCH_L1_L3"/>
    <property type="match status" value="1"/>
</dbReference>
<keyword evidence="5 7" id="KW-0378">Hydrolase</keyword>
<dbReference type="OrthoDB" id="427186at2759"/>
<dbReference type="SUPFAM" id="SSF54001">
    <property type="entry name" value="Cysteine proteinases"/>
    <property type="match status" value="1"/>
</dbReference>
<evidence type="ECO:0000256" key="3">
    <source>
        <dbReference type="ARBA" id="ARBA00022670"/>
    </source>
</evidence>
<dbReference type="FunFam" id="3.40.532.10:FF:000006">
    <property type="entry name" value="Ubiquitin carboxyl-terminal hydrolase"/>
    <property type="match status" value="1"/>
</dbReference>
<feature type="site" description="Transition state stabilizer" evidence="7">
    <location>
        <position position="95"/>
    </location>
</feature>
<feature type="active site" description="Nucleophile" evidence="7">
    <location>
        <position position="101"/>
    </location>
</feature>
<dbReference type="InterPro" id="IPR036959">
    <property type="entry name" value="Peptidase_C12_UCH_sf"/>
</dbReference>
<keyword evidence="6 7" id="KW-0788">Thiol protease</keyword>
<dbReference type="EMBL" id="JAAAJB010000612">
    <property type="protein sequence ID" value="KAG0253058.1"/>
    <property type="molecule type" value="Genomic_DNA"/>
</dbReference>
<evidence type="ECO:0000259" key="9">
    <source>
        <dbReference type="PROSITE" id="PS52048"/>
    </source>
</evidence>
<dbReference type="GO" id="GO:0005737">
    <property type="term" value="C:cytoplasm"/>
    <property type="evidence" value="ECO:0007669"/>
    <property type="project" value="TreeGrafter"/>
</dbReference>
<dbReference type="GO" id="GO:0004843">
    <property type="term" value="F:cysteine-type deubiquitinase activity"/>
    <property type="evidence" value="ECO:0007669"/>
    <property type="project" value="UniProtKB-UniRule"/>
</dbReference>
<dbReference type="Pfam" id="PF01088">
    <property type="entry name" value="Peptidase_C12"/>
    <property type="match status" value="1"/>
</dbReference>
<evidence type="ECO:0000256" key="5">
    <source>
        <dbReference type="ARBA" id="ARBA00022801"/>
    </source>
</evidence>
<dbReference type="Gene3D" id="3.40.532.10">
    <property type="entry name" value="Peptidase C12, ubiquitin carboxyl-terminal hydrolase"/>
    <property type="match status" value="1"/>
</dbReference>
<dbReference type="GO" id="GO:0016579">
    <property type="term" value="P:protein deubiquitination"/>
    <property type="evidence" value="ECO:0007669"/>
    <property type="project" value="TreeGrafter"/>
</dbReference>
<dbReference type="InterPro" id="IPR001578">
    <property type="entry name" value="Peptidase_C12_UCH"/>
</dbReference>
<proteinExistence type="inferred from homology"/>
<evidence type="ECO:0000256" key="4">
    <source>
        <dbReference type="ARBA" id="ARBA00022786"/>
    </source>
</evidence>
<evidence type="ECO:0000256" key="8">
    <source>
        <dbReference type="RuleBase" id="RU361215"/>
    </source>
</evidence>
<name>A0A9P6PVP0_9FUNG</name>
<dbReference type="AlphaFoldDB" id="A0A9P6PVP0"/>
<evidence type="ECO:0000256" key="7">
    <source>
        <dbReference type="PROSITE-ProRule" id="PRU01393"/>
    </source>
</evidence>
<evidence type="ECO:0000256" key="1">
    <source>
        <dbReference type="ARBA" id="ARBA00000707"/>
    </source>
</evidence>
<reference evidence="10" key="1">
    <citation type="journal article" date="2020" name="Fungal Divers.">
        <title>Resolving the Mortierellaceae phylogeny through synthesis of multi-gene phylogenetics and phylogenomics.</title>
        <authorList>
            <person name="Vandepol N."/>
            <person name="Liber J."/>
            <person name="Desiro A."/>
            <person name="Na H."/>
            <person name="Kennedy M."/>
            <person name="Barry K."/>
            <person name="Grigoriev I.V."/>
            <person name="Miller A.N."/>
            <person name="O'Donnell K."/>
            <person name="Stajich J.E."/>
            <person name="Bonito G."/>
        </authorList>
    </citation>
    <scope>NUCLEOTIDE SEQUENCE</scope>
    <source>
        <strain evidence="10">BC1065</strain>
    </source>
</reference>
<evidence type="ECO:0000313" key="10">
    <source>
        <dbReference type="EMBL" id="KAG0253058.1"/>
    </source>
</evidence>
<keyword evidence="11" id="KW-1185">Reference proteome</keyword>
<dbReference type="PRINTS" id="PR00707">
    <property type="entry name" value="UBCTHYDRLASE"/>
</dbReference>
<comment type="similarity">
    <text evidence="2 7 8">Belongs to the peptidase C12 family.</text>
</comment>
<keyword evidence="4 7" id="KW-0833">Ubl conjugation pathway</keyword>
<dbReference type="PANTHER" id="PTHR10589">
    <property type="entry name" value="UBIQUITIN CARBOXYL-TERMINAL HYDROLASE"/>
    <property type="match status" value="1"/>
</dbReference>